<reference evidence="6 7" key="1">
    <citation type="submission" date="2018-11" db="EMBL/GenBank/DDBJ databases">
        <authorList>
            <consortium name="Pathogen Informatics"/>
        </authorList>
    </citation>
    <scope>NUCLEOTIDE SEQUENCE [LARGE SCALE GENOMIC DNA]</scope>
</reference>
<feature type="non-terminal residue" evidence="6">
    <location>
        <position position="1"/>
    </location>
</feature>
<dbReference type="SUPFAM" id="SSF52777">
    <property type="entry name" value="CoA-dependent acyltransferases"/>
    <property type="match status" value="1"/>
</dbReference>
<dbReference type="GO" id="GO:0045202">
    <property type="term" value="C:synapse"/>
    <property type="evidence" value="ECO:0007669"/>
    <property type="project" value="GOC"/>
</dbReference>
<keyword evidence="2" id="KW-0530">Neurotransmitter biosynthesis</keyword>
<comment type="similarity">
    <text evidence="1">Belongs to the carnitine/choline acetyltransferase family.</text>
</comment>
<dbReference type="InterPro" id="IPR023213">
    <property type="entry name" value="CAT-like_dom_sf"/>
</dbReference>
<dbReference type="GO" id="GO:0007274">
    <property type="term" value="P:neuromuscular synaptic transmission"/>
    <property type="evidence" value="ECO:0007669"/>
    <property type="project" value="TreeGrafter"/>
</dbReference>
<dbReference type="OrthoDB" id="240216at2759"/>
<evidence type="ECO:0000256" key="4">
    <source>
        <dbReference type="ARBA" id="ARBA00040495"/>
    </source>
</evidence>
<gene>
    <name evidence="6" type="ORF">CGOC_LOCUS3852</name>
</gene>
<dbReference type="PANTHER" id="PTHR22589:SF14">
    <property type="entry name" value="CHOLINE O-ACETYLTRANSFERASE"/>
    <property type="match status" value="1"/>
</dbReference>
<evidence type="ECO:0000256" key="2">
    <source>
        <dbReference type="ARBA" id="ARBA00022979"/>
    </source>
</evidence>
<proteinExistence type="inferred from homology"/>
<dbReference type="EC" id="2.3.1.6" evidence="3"/>
<dbReference type="EMBL" id="UYRV01009985">
    <property type="protein sequence ID" value="VDK57062.1"/>
    <property type="molecule type" value="Genomic_DNA"/>
</dbReference>
<protein>
    <recommendedName>
        <fullName evidence="4">Choline O-acetyltransferase</fullName>
        <ecNumber evidence="3">2.3.1.6</ecNumber>
    </recommendedName>
</protein>
<evidence type="ECO:0000313" key="7">
    <source>
        <dbReference type="Proteomes" id="UP000271889"/>
    </source>
</evidence>
<dbReference type="GO" id="GO:0004102">
    <property type="term" value="F:choline O-acetyltransferase activity"/>
    <property type="evidence" value="ECO:0007669"/>
    <property type="project" value="UniProtKB-EC"/>
</dbReference>
<name>A0A3P6R2I0_CYLGO</name>
<organism evidence="6 7">
    <name type="scientific">Cylicostephanus goldi</name>
    <name type="common">Nematode worm</name>
    <dbReference type="NCBI Taxonomy" id="71465"/>
    <lineage>
        <taxon>Eukaryota</taxon>
        <taxon>Metazoa</taxon>
        <taxon>Ecdysozoa</taxon>
        <taxon>Nematoda</taxon>
        <taxon>Chromadorea</taxon>
        <taxon>Rhabditida</taxon>
        <taxon>Rhabditina</taxon>
        <taxon>Rhabditomorpha</taxon>
        <taxon>Strongyloidea</taxon>
        <taxon>Strongylidae</taxon>
        <taxon>Cylicostephanus</taxon>
    </lineage>
</organism>
<dbReference type="AlphaFoldDB" id="A0A3P6R2I0"/>
<dbReference type="PANTHER" id="PTHR22589">
    <property type="entry name" value="CARNITINE O-ACYLTRANSFERASE"/>
    <property type="match status" value="1"/>
</dbReference>
<dbReference type="GO" id="GO:0043005">
    <property type="term" value="C:neuron projection"/>
    <property type="evidence" value="ECO:0007669"/>
    <property type="project" value="TreeGrafter"/>
</dbReference>
<dbReference type="InterPro" id="IPR000542">
    <property type="entry name" value="Carn_acyl_trans"/>
</dbReference>
<keyword evidence="7" id="KW-1185">Reference proteome</keyword>
<accession>A0A3P6R2I0</accession>
<dbReference type="Pfam" id="PF00755">
    <property type="entry name" value="Carn_acyltransf"/>
    <property type="match status" value="1"/>
</dbReference>
<evidence type="ECO:0000256" key="3">
    <source>
        <dbReference type="ARBA" id="ARBA00039091"/>
    </source>
</evidence>
<evidence type="ECO:0000259" key="5">
    <source>
        <dbReference type="Pfam" id="PF00755"/>
    </source>
</evidence>
<feature type="domain" description="Choline/carnitine acyltransferase" evidence="5">
    <location>
        <begin position="6"/>
        <end position="223"/>
    </location>
</feature>
<dbReference type="InterPro" id="IPR039551">
    <property type="entry name" value="Cho/carn_acyl_trans"/>
</dbReference>
<evidence type="ECO:0000313" key="6">
    <source>
        <dbReference type="EMBL" id="VDK57062.1"/>
    </source>
</evidence>
<dbReference type="Gene3D" id="3.30.559.10">
    <property type="entry name" value="Chloramphenicol acetyltransferase-like domain"/>
    <property type="match status" value="1"/>
</dbReference>
<dbReference type="Proteomes" id="UP000271889">
    <property type="component" value="Unassembled WGS sequence"/>
</dbReference>
<dbReference type="GO" id="GO:0008292">
    <property type="term" value="P:acetylcholine biosynthetic process"/>
    <property type="evidence" value="ECO:0007669"/>
    <property type="project" value="TreeGrafter"/>
</dbReference>
<dbReference type="GO" id="GO:0005737">
    <property type="term" value="C:cytoplasm"/>
    <property type="evidence" value="ECO:0007669"/>
    <property type="project" value="TreeGrafter"/>
</dbReference>
<evidence type="ECO:0000256" key="1">
    <source>
        <dbReference type="ARBA" id="ARBA00005232"/>
    </source>
</evidence>
<sequence length="234" mass="26591">CHFNNTFFRLSRELDLNPLVFKDFGRDFIKSMKFSPDGFIQLALQLAHFKLHGYLVSTYESASLRRFRAGRVDNIRANTREALAWVKAMTSDTSKVWHIGKSERECLYEDFAGDKNTAGLGIDNHLCALSVIARQSLESGESRQLPKLFTDPMWSELMRFPLSTSQVTTSPDIPDCYLCYGAVVRDGYGCAYNLQKDLIILAPSAFKSNPRTNLSAYKDSIREALYDMKQLLMS</sequence>